<name>A0A7C9QRQ9_9PROT</name>
<dbReference type="Pfam" id="PF05013">
    <property type="entry name" value="FGase"/>
    <property type="match status" value="1"/>
</dbReference>
<protein>
    <submittedName>
        <fullName evidence="1">N-formylglutamate amidohydrolase</fullName>
    </submittedName>
</protein>
<keyword evidence="1" id="KW-0378">Hydrolase</keyword>
<keyword evidence="2" id="KW-1185">Reference proteome</keyword>
<dbReference type="EMBL" id="JAAIYP010000008">
    <property type="protein sequence ID" value="NFV78985.1"/>
    <property type="molecule type" value="Genomic_DNA"/>
</dbReference>
<comment type="caution">
    <text evidence="1">The sequence shown here is derived from an EMBL/GenBank/DDBJ whole genome shotgun (WGS) entry which is preliminary data.</text>
</comment>
<dbReference type="Gene3D" id="3.40.630.40">
    <property type="entry name" value="Zn-dependent exopeptidases"/>
    <property type="match status" value="1"/>
</dbReference>
<dbReference type="PIRSF" id="PIRSF029730">
    <property type="entry name" value="UCP029730"/>
    <property type="match status" value="1"/>
</dbReference>
<dbReference type="AlphaFoldDB" id="A0A7C9QRQ9"/>
<sequence length="237" mass="25630">MLCDHASADIPPSLDQLGLGPAERHAHVAWDIGAAEVTRGLARRLECPAVLAGISRLVIDCNRHPGDVASIPEISCGVVVPGNSGLSEAEADGRAERWFWPYHHEISGRLARFLRRGTVPTVVSVHSFTPCLGQGALLRPWHVGVLSNRDRRMADPVLAALAARGDLVVGDNQPYSARELNYTLDTHAGAAGLPHVSFEIRQDLVADTAGCERWADILAQVLRPVLADPSLRRIEVF</sequence>
<dbReference type="Proteomes" id="UP000480684">
    <property type="component" value="Unassembled WGS sequence"/>
</dbReference>
<gene>
    <name evidence="1" type="ORF">G4223_02505</name>
</gene>
<dbReference type="InterPro" id="IPR007709">
    <property type="entry name" value="N-FG_amidohydro"/>
</dbReference>
<proteinExistence type="predicted"/>
<dbReference type="InterPro" id="IPR011227">
    <property type="entry name" value="UCP029730"/>
</dbReference>
<organism evidence="1 2">
    <name type="scientific">Magnetospirillum aberrantis SpK</name>
    <dbReference type="NCBI Taxonomy" id="908842"/>
    <lineage>
        <taxon>Bacteria</taxon>
        <taxon>Pseudomonadati</taxon>
        <taxon>Pseudomonadota</taxon>
        <taxon>Alphaproteobacteria</taxon>
        <taxon>Rhodospirillales</taxon>
        <taxon>Rhodospirillaceae</taxon>
        <taxon>Magnetospirillum</taxon>
    </lineage>
</organism>
<dbReference type="GO" id="GO:0016787">
    <property type="term" value="F:hydrolase activity"/>
    <property type="evidence" value="ECO:0007669"/>
    <property type="project" value="UniProtKB-KW"/>
</dbReference>
<accession>A0A7C9QRQ9</accession>
<reference evidence="1 2" key="1">
    <citation type="submission" date="2020-02" db="EMBL/GenBank/DDBJ databases">
        <authorList>
            <person name="Dziuba M."/>
            <person name="Kuznetsov B."/>
            <person name="Mardanov A."/>
            <person name="Ravin N."/>
            <person name="Grouzdev D."/>
        </authorList>
    </citation>
    <scope>NUCLEOTIDE SEQUENCE [LARGE SCALE GENOMIC DNA]</scope>
    <source>
        <strain evidence="1 2">SpK</strain>
    </source>
</reference>
<evidence type="ECO:0000313" key="1">
    <source>
        <dbReference type="EMBL" id="NFV78985.1"/>
    </source>
</evidence>
<evidence type="ECO:0000313" key="2">
    <source>
        <dbReference type="Proteomes" id="UP000480684"/>
    </source>
</evidence>
<dbReference type="SUPFAM" id="SSF53187">
    <property type="entry name" value="Zn-dependent exopeptidases"/>
    <property type="match status" value="1"/>
</dbReference>